<evidence type="ECO:0000313" key="1">
    <source>
        <dbReference type="EMBL" id="MFD2868772.1"/>
    </source>
</evidence>
<comment type="caution">
    <text evidence="1">The sequence shown here is derived from an EMBL/GenBank/DDBJ whole genome shotgun (WGS) entry which is preliminary data.</text>
</comment>
<protein>
    <submittedName>
        <fullName evidence="1">Uncharacterized protein</fullName>
    </submittedName>
</protein>
<reference evidence="2" key="1">
    <citation type="journal article" date="2019" name="Int. J. Syst. Evol. Microbiol.">
        <title>The Global Catalogue of Microorganisms (GCM) 10K type strain sequencing project: providing services to taxonomists for standard genome sequencing and annotation.</title>
        <authorList>
            <consortium name="The Broad Institute Genomics Platform"/>
            <consortium name="The Broad Institute Genome Sequencing Center for Infectious Disease"/>
            <person name="Wu L."/>
            <person name="Ma J."/>
        </authorList>
    </citation>
    <scope>NUCLEOTIDE SEQUENCE [LARGE SCALE GENOMIC DNA]</scope>
    <source>
        <strain evidence="2">KCTC 33522</strain>
    </source>
</reference>
<keyword evidence="2" id="KW-1185">Reference proteome</keyword>
<organism evidence="1 2">
    <name type="scientific">Kurthia populi</name>
    <dbReference type="NCBI Taxonomy" id="1562132"/>
    <lineage>
        <taxon>Bacteria</taxon>
        <taxon>Bacillati</taxon>
        <taxon>Bacillota</taxon>
        <taxon>Bacilli</taxon>
        <taxon>Bacillales</taxon>
        <taxon>Caryophanaceae</taxon>
        <taxon>Kurthia</taxon>
    </lineage>
</organism>
<gene>
    <name evidence="1" type="ORF">ACFSY7_09675</name>
</gene>
<dbReference type="Proteomes" id="UP001597568">
    <property type="component" value="Unassembled WGS sequence"/>
</dbReference>
<dbReference type="RefSeq" id="WP_380147713.1">
    <property type="nucleotide sequence ID" value="NZ_JBHUOR010000044.1"/>
</dbReference>
<evidence type="ECO:0000313" key="2">
    <source>
        <dbReference type="Proteomes" id="UP001597568"/>
    </source>
</evidence>
<accession>A0ABW5Y103</accession>
<dbReference type="EMBL" id="JBHUOR010000044">
    <property type="protein sequence ID" value="MFD2868772.1"/>
    <property type="molecule type" value="Genomic_DNA"/>
</dbReference>
<sequence length="151" mass="17671">MLMIPKDQYFEEPLTSMIFNVRHLILKHVRENVIFPTIFEAIQQQPSRAYIAAIAITRYLTYWLSDIFKDSSLPNEILQNETLRNMDIRPLFEEKYSTIEPVPSAITNLQGRILRKIIQYSNTHDEALTAQLQQALIAARAQWSIFESHHV</sequence>
<proteinExistence type="predicted"/>
<name>A0ABW5Y103_9BACL</name>